<dbReference type="GO" id="GO:0000408">
    <property type="term" value="C:EKC/KEOPS complex"/>
    <property type="evidence" value="ECO:0007669"/>
    <property type="project" value="TreeGrafter"/>
</dbReference>
<keyword evidence="5" id="KW-0819">tRNA processing</keyword>
<dbReference type="Gene3D" id="3.30.2380.10">
    <property type="entry name" value="CGI121/TPRKB"/>
    <property type="match status" value="1"/>
</dbReference>
<evidence type="ECO:0000256" key="6">
    <source>
        <dbReference type="ARBA" id="ARBA00023242"/>
    </source>
</evidence>
<evidence type="ECO:0000256" key="4">
    <source>
        <dbReference type="ARBA" id="ARBA00016009"/>
    </source>
</evidence>
<dbReference type="GO" id="GO:0005634">
    <property type="term" value="C:nucleus"/>
    <property type="evidence" value="ECO:0007669"/>
    <property type="project" value="UniProtKB-SubCell"/>
</dbReference>
<evidence type="ECO:0000256" key="7">
    <source>
        <dbReference type="ARBA" id="ARBA00025043"/>
    </source>
</evidence>
<evidence type="ECO:0000256" key="2">
    <source>
        <dbReference type="ARBA" id="ARBA00005546"/>
    </source>
</evidence>
<dbReference type="EMBL" id="ML987197">
    <property type="protein sequence ID" value="KAF2247581.1"/>
    <property type="molecule type" value="Genomic_DNA"/>
</dbReference>
<proteinExistence type="inferred from homology"/>
<dbReference type="InterPro" id="IPR013926">
    <property type="entry name" value="CGI121/TPRKB"/>
</dbReference>
<dbReference type="GeneID" id="54589000"/>
<dbReference type="AlphaFoldDB" id="A0A6A6IB18"/>
<evidence type="ECO:0000256" key="5">
    <source>
        <dbReference type="ARBA" id="ARBA00022694"/>
    </source>
</evidence>
<evidence type="ECO:0000313" key="10">
    <source>
        <dbReference type="Proteomes" id="UP000800094"/>
    </source>
</evidence>
<reference evidence="9" key="1">
    <citation type="journal article" date="2020" name="Stud. Mycol.">
        <title>101 Dothideomycetes genomes: a test case for predicting lifestyles and emergence of pathogens.</title>
        <authorList>
            <person name="Haridas S."/>
            <person name="Albert R."/>
            <person name="Binder M."/>
            <person name="Bloem J."/>
            <person name="Labutti K."/>
            <person name="Salamov A."/>
            <person name="Andreopoulos B."/>
            <person name="Baker S."/>
            <person name="Barry K."/>
            <person name="Bills G."/>
            <person name="Bluhm B."/>
            <person name="Cannon C."/>
            <person name="Castanera R."/>
            <person name="Culley D."/>
            <person name="Daum C."/>
            <person name="Ezra D."/>
            <person name="Gonzalez J."/>
            <person name="Henrissat B."/>
            <person name="Kuo A."/>
            <person name="Liang C."/>
            <person name="Lipzen A."/>
            <person name="Lutzoni F."/>
            <person name="Magnuson J."/>
            <person name="Mondo S."/>
            <person name="Nolan M."/>
            <person name="Ohm R."/>
            <person name="Pangilinan J."/>
            <person name="Park H.-J."/>
            <person name="Ramirez L."/>
            <person name="Alfaro M."/>
            <person name="Sun H."/>
            <person name="Tritt A."/>
            <person name="Yoshinaga Y."/>
            <person name="Zwiers L.-H."/>
            <person name="Turgeon B."/>
            <person name="Goodwin S."/>
            <person name="Spatafora J."/>
            <person name="Crous P."/>
            <person name="Grigoriev I."/>
        </authorList>
    </citation>
    <scope>NUCLEOTIDE SEQUENCE</scope>
    <source>
        <strain evidence="9">CBS 122368</strain>
    </source>
</reference>
<dbReference type="OrthoDB" id="329139at2759"/>
<dbReference type="PANTHER" id="PTHR15840:SF10">
    <property type="entry name" value="EKC_KEOPS COMPLEX SUBUNIT TPRKB"/>
    <property type="match status" value="1"/>
</dbReference>
<dbReference type="PANTHER" id="PTHR15840">
    <property type="entry name" value="CGI-121 FAMILY MEMBER"/>
    <property type="match status" value="1"/>
</dbReference>
<keyword evidence="10" id="KW-1185">Reference proteome</keyword>
<gene>
    <name evidence="9" type="ORF">BU26DRAFT_606474</name>
</gene>
<evidence type="ECO:0000256" key="8">
    <source>
        <dbReference type="RuleBase" id="RU004398"/>
    </source>
</evidence>
<evidence type="ECO:0000256" key="3">
    <source>
        <dbReference type="ARBA" id="ARBA00015316"/>
    </source>
</evidence>
<dbReference type="GO" id="GO:0002949">
    <property type="term" value="P:tRNA threonylcarbamoyladenosine modification"/>
    <property type="evidence" value="ECO:0007669"/>
    <property type="project" value="TreeGrafter"/>
</dbReference>
<sequence>MAKVRTFRLPHYDAYPIQVAMFKDVKNAAFLRSQLLAANPEFDYAFLDATMILTPQHLLLATFQALHNSRTSRLKARTAHSELVFRLHPNNNIGESYRTFGISDSTTRLLAVKLSLTPDVTSESVSRHLGEVVEGESVEIGEAGEELGGWADEGKIRKVYKLNGNGNGKTGVVKNGQARDERKEMESVILGMMTVKGS</sequence>
<name>A0A6A6IB18_9PLEO</name>
<evidence type="ECO:0000313" key="9">
    <source>
        <dbReference type="EMBL" id="KAF2247581.1"/>
    </source>
</evidence>
<dbReference type="RefSeq" id="XP_033682585.1">
    <property type="nucleotide sequence ID" value="XM_033835670.1"/>
</dbReference>
<dbReference type="Pfam" id="PF08617">
    <property type="entry name" value="CGI-121"/>
    <property type="match status" value="1"/>
</dbReference>
<comment type="subcellular location">
    <subcellularLocation>
        <location evidence="1">Nucleus</location>
    </subcellularLocation>
</comment>
<accession>A0A6A6IB18</accession>
<dbReference type="GO" id="GO:0005829">
    <property type="term" value="C:cytosol"/>
    <property type="evidence" value="ECO:0007669"/>
    <property type="project" value="TreeGrafter"/>
</dbReference>
<comment type="similarity">
    <text evidence="2 8">Belongs to the CGI121/TPRKB family.</text>
</comment>
<comment type="function">
    <text evidence="7">Component of the EKC/KEOPS complex that is required for the formation of a threonylcarbamoyl group on adenosine at position 37 (t(6)A37) in tRNAs that read codons beginning with adenine. The complex is probably involved in the transfer of the threonylcarbamoyl moiety of threonylcarbamoyl-AMP (TC-AMP) to the N6 group of A37. CGI121 acts as an allosteric effector that regulates the t(6)A activity of the complex. The EKC/KEOPS complex also promotes both telomere uncapping and telomere elongation. The complex is required for efficient recruitment of transcriptional coactivators. CGI121 is not required for tRNA modification.</text>
</comment>
<evidence type="ECO:0000256" key="1">
    <source>
        <dbReference type="ARBA" id="ARBA00004123"/>
    </source>
</evidence>
<dbReference type="InterPro" id="IPR036504">
    <property type="entry name" value="CGI121/TPRKB_sf"/>
</dbReference>
<organism evidence="9 10">
    <name type="scientific">Trematosphaeria pertusa</name>
    <dbReference type="NCBI Taxonomy" id="390896"/>
    <lineage>
        <taxon>Eukaryota</taxon>
        <taxon>Fungi</taxon>
        <taxon>Dikarya</taxon>
        <taxon>Ascomycota</taxon>
        <taxon>Pezizomycotina</taxon>
        <taxon>Dothideomycetes</taxon>
        <taxon>Pleosporomycetidae</taxon>
        <taxon>Pleosporales</taxon>
        <taxon>Massarineae</taxon>
        <taxon>Trematosphaeriaceae</taxon>
        <taxon>Trematosphaeria</taxon>
    </lineage>
</organism>
<keyword evidence="6 8" id="KW-0539">Nucleus</keyword>
<dbReference type="Proteomes" id="UP000800094">
    <property type="component" value="Unassembled WGS sequence"/>
</dbReference>
<protein>
    <recommendedName>
        <fullName evidence="4">EKC/KEOPS complex subunit CGI121</fullName>
    </recommendedName>
    <alternativeName>
        <fullName evidence="3">EKC/KEOPS complex subunit cgi121</fullName>
    </alternativeName>
</protein>
<dbReference type="SUPFAM" id="SSF143870">
    <property type="entry name" value="PF0523-like"/>
    <property type="match status" value="1"/>
</dbReference>